<evidence type="ECO:0000313" key="1">
    <source>
        <dbReference type="EMBL" id="KAA6363551.1"/>
    </source>
</evidence>
<feature type="non-terminal residue" evidence="1">
    <location>
        <position position="140"/>
    </location>
</feature>
<dbReference type="AlphaFoldDB" id="A0A5J4U0Q0"/>
<organism evidence="1 2">
    <name type="scientific">Streblomastix strix</name>
    <dbReference type="NCBI Taxonomy" id="222440"/>
    <lineage>
        <taxon>Eukaryota</taxon>
        <taxon>Metamonada</taxon>
        <taxon>Preaxostyla</taxon>
        <taxon>Oxymonadida</taxon>
        <taxon>Streblomastigidae</taxon>
        <taxon>Streblomastix</taxon>
    </lineage>
</organism>
<dbReference type="EMBL" id="SNRW01022765">
    <property type="protein sequence ID" value="KAA6363551.1"/>
    <property type="molecule type" value="Genomic_DNA"/>
</dbReference>
<dbReference type="SUPFAM" id="SSF56672">
    <property type="entry name" value="DNA/RNA polymerases"/>
    <property type="match status" value="1"/>
</dbReference>
<dbReference type="InterPro" id="IPR043502">
    <property type="entry name" value="DNA/RNA_pol_sf"/>
</dbReference>
<protein>
    <recommendedName>
        <fullName evidence="3">Reverse transcriptase domain-containing protein</fullName>
    </recommendedName>
</protein>
<sequence length="140" mass="15970">MNEKVEIQRIVTGGGKWKDQESVNRLISLSTPLQPNDNLAIYHSLLHEEIKEGIVEEVPNSEVNLHIYSYCVPKHSGDYRKVLDSRLINNETLKKHFKMLSVRTVSEAISKDCWLAPLDIKSAYSHIRVHPSLSPFMGFA</sequence>
<proteinExistence type="predicted"/>
<dbReference type="Gene3D" id="3.10.10.10">
    <property type="entry name" value="HIV Type 1 Reverse Transcriptase, subunit A, domain 1"/>
    <property type="match status" value="1"/>
</dbReference>
<evidence type="ECO:0008006" key="3">
    <source>
        <dbReference type="Google" id="ProtNLM"/>
    </source>
</evidence>
<evidence type="ECO:0000313" key="2">
    <source>
        <dbReference type="Proteomes" id="UP000324800"/>
    </source>
</evidence>
<dbReference type="PANTHER" id="PTHR33050">
    <property type="entry name" value="REVERSE TRANSCRIPTASE DOMAIN-CONTAINING PROTEIN"/>
    <property type="match status" value="1"/>
</dbReference>
<comment type="caution">
    <text evidence="1">The sequence shown here is derived from an EMBL/GenBank/DDBJ whole genome shotgun (WGS) entry which is preliminary data.</text>
</comment>
<accession>A0A5J4U0Q0</accession>
<dbReference type="InterPro" id="IPR052055">
    <property type="entry name" value="Hepadnavirus_pol/RT"/>
</dbReference>
<reference evidence="1 2" key="1">
    <citation type="submission" date="2019-03" db="EMBL/GenBank/DDBJ databases">
        <title>Single cell metagenomics reveals metabolic interactions within the superorganism composed of flagellate Streblomastix strix and complex community of Bacteroidetes bacteria on its surface.</title>
        <authorList>
            <person name="Treitli S.C."/>
            <person name="Kolisko M."/>
            <person name="Husnik F."/>
            <person name="Keeling P."/>
            <person name="Hampl V."/>
        </authorList>
    </citation>
    <scope>NUCLEOTIDE SEQUENCE [LARGE SCALE GENOMIC DNA]</scope>
    <source>
        <strain evidence="1">ST1C</strain>
    </source>
</reference>
<dbReference type="Proteomes" id="UP000324800">
    <property type="component" value="Unassembled WGS sequence"/>
</dbReference>
<name>A0A5J4U0Q0_9EUKA</name>
<gene>
    <name evidence="1" type="ORF">EZS28_040921</name>
</gene>
<dbReference type="PANTHER" id="PTHR33050:SF7">
    <property type="entry name" value="RIBONUCLEASE H"/>
    <property type="match status" value="1"/>
</dbReference>
<dbReference type="OrthoDB" id="3863715at2759"/>